<dbReference type="EMBL" id="AP024488">
    <property type="protein sequence ID" value="BCS94430.1"/>
    <property type="molecule type" value="Genomic_DNA"/>
</dbReference>
<dbReference type="CDD" id="cd00082">
    <property type="entry name" value="HisKA"/>
    <property type="match status" value="1"/>
</dbReference>
<dbReference type="InterPro" id="IPR003594">
    <property type="entry name" value="HATPase_dom"/>
</dbReference>
<protein>
    <recommendedName>
        <fullName evidence="3">histidine kinase</fullName>
        <ecNumber evidence="3">2.7.13.3</ecNumber>
    </recommendedName>
</protein>
<comment type="catalytic activity">
    <reaction evidence="1">
        <text>ATP + protein L-histidine = ADP + protein N-phospho-L-histidine.</text>
        <dbReference type="EC" id="2.7.13.3"/>
    </reaction>
</comment>
<accession>A0ABN6EZE4</accession>
<dbReference type="Pfam" id="PF02518">
    <property type="entry name" value="HATPase_c"/>
    <property type="match status" value="1"/>
</dbReference>
<keyword evidence="9" id="KW-0067">ATP-binding</keyword>
<organism evidence="13 14">
    <name type="scientific">Desulfoluna limicola</name>
    <dbReference type="NCBI Taxonomy" id="2810562"/>
    <lineage>
        <taxon>Bacteria</taxon>
        <taxon>Pseudomonadati</taxon>
        <taxon>Thermodesulfobacteriota</taxon>
        <taxon>Desulfobacteria</taxon>
        <taxon>Desulfobacterales</taxon>
        <taxon>Desulfolunaceae</taxon>
        <taxon>Desulfoluna</taxon>
    </lineage>
</organism>
<dbReference type="InterPro" id="IPR036890">
    <property type="entry name" value="HATPase_C_sf"/>
</dbReference>
<sequence length="434" mass="48450">MKRIFLTVYVLIACTALLVILGVTPVVDRLMTGIELEEERSEFRGIFALIIKDLESMPESAWQGYMEGLTRAFDYPISVKSNHSLDLPGAYRQAHAEGLLVPASDEIEVLVQKIPGTDYSLSLGPLPELKYLDIIQLLIVALAFGVLAIPVFAWSLLLWRDLSRMEDATRAFGRGDLTSRAKVARFSSLSDLKGTFNAMADRIEKLIASHKDLTNAVSHELRTPLSRIRFGMEMVKTGKSREEQERYFQGIERDVGEIETLVDEMLTYARFDRDPGRVDPASHEVVAWLGYLVACESQDSAGVGLEFLAPDEPIETWFDPQYMAWAVRNLIRNGMRYASTQVRVSVACHEHRVRLTIDDDGPGIPEVHRMRIFEPFARLDGSRNRKSGGYGLGLAIVKRIATAHKGGVTVNDSPMGGARFTLEWPKTLPPAARG</sequence>
<dbReference type="PROSITE" id="PS50109">
    <property type="entry name" value="HIS_KIN"/>
    <property type="match status" value="1"/>
</dbReference>
<feature type="transmembrane region" description="Helical" evidence="10">
    <location>
        <begin position="7"/>
        <end position="27"/>
    </location>
</feature>
<dbReference type="EC" id="2.7.13.3" evidence="3"/>
<dbReference type="Gene3D" id="1.10.287.130">
    <property type="match status" value="1"/>
</dbReference>
<feature type="transmembrane region" description="Helical" evidence="10">
    <location>
        <begin position="134"/>
        <end position="159"/>
    </location>
</feature>
<evidence type="ECO:0000256" key="5">
    <source>
        <dbReference type="ARBA" id="ARBA00022553"/>
    </source>
</evidence>
<comment type="subcellular location">
    <subcellularLocation>
        <location evidence="2">Cell membrane</location>
        <topology evidence="2">Multi-pass membrane protein</topology>
    </subcellularLocation>
</comment>
<evidence type="ECO:0000256" key="1">
    <source>
        <dbReference type="ARBA" id="ARBA00000085"/>
    </source>
</evidence>
<dbReference type="SMART" id="SM00387">
    <property type="entry name" value="HATPase_c"/>
    <property type="match status" value="1"/>
</dbReference>
<evidence type="ECO:0000313" key="14">
    <source>
        <dbReference type="Proteomes" id="UP001320148"/>
    </source>
</evidence>
<dbReference type="SUPFAM" id="SSF55874">
    <property type="entry name" value="ATPase domain of HSP90 chaperone/DNA topoisomerase II/histidine kinase"/>
    <property type="match status" value="1"/>
</dbReference>
<dbReference type="Proteomes" id="UP001320148">
    <property type="component" value="Chromosome"/>
</dbReference>
<proteinExistence type="predicted"/>
<dbReference type="GO" id="GO:0016301">
    <property type="term" value="F:kinase activity"/>
    <property type="evidence" value="ECO:0007669"/>
    <property type="project" value="UniProtKB-KW"/>
</dbReference>
<dbReference type="InterPro" id="IPR005467">
    <property type="entry name" value="His_kinase_dom"/>
</dbReference>
<reference evidence="13 14" key="1">
    <citation type="submission" date="2021-02" db="EMBL/GenBank/DDBJ databases">
        <title>Complete genome of Desulfoluna sp. strain ASN36.</title>
        <authorList>
            <person name="Takahashi A."/>
            <person name="Kojima H."/>
            <person name="Fukui M."/>
        </authorList>
    </citation>
    <scope>NUCLEOTIDE SEQUENCE [LARGE SCALE GENOMIC DNA]</scope>
    <source>
        <strain evidence="13 14">ASN36</strain>
    </source>
</reference>
<dbReference type="PANTHER" id="PTHR44936">
    <property type="entry name" value="SENSOR PROTEIN CREC"/>
    <property type="match status" value="1"/>
</dbReference>
<keyword evidence="10" id="KW-0472">Membrane</keyword>
<dbReference type="RefSeq" id="WP_236890747.1">
    <property type="nucleotide sequence ID" value="NZ_AP024488.1"/>
</dbReference>
<feature type="domain" description="HAMP" evidence="12">
    <location>
        <begin position="156"/>
        <end position="208"/>
    </location>
</feature>
<evidence type="ECO:0000256" key="6">
    <source>
        <dbReference type="ARBA" id="ARBA00022679"/>
    </source>
</evidence>
<dbReference type="InterPro" id="IPR004358">
    <property type="entry name" value="Sig_transdc_His_kin-like_C"/>
</dbReference>
<keyword evidence="8 13" id="KW-0418">Kinase</keyword>
<evidence type="ECO:0000256" key="9">
    <source>
        <dbReference type="ARBA" id="ARBA00022840"/>
    </source>
</evidence>
<keyword evidence="10" id="KW-1133">Transmembrane helix</keyword>
<dbReference type="InterPro" id="IPR003661">
    <property type="entry name" value="HisK_dim/P_dom"/>
</dbReference>
<evidence type="ECO:0000256" key="4">
    <source>
        <dbReference type="ARBA" id="ARBA00022475"/>
    </source>
</evidence>
<dbReference type="CDD" id="cd06225">
    <property type="entry name" value="HAMP"/>
    <property type="match status" value="1"/>
</dbReference>
<dbReference type="Pfam" id="PF00512">
    <property type="entry name" value="HisKA"/>
    <property type="match status" value="1"/>
</dbReference>
<dbReference type="Gene3D" id="6.10.340.10">
    <property type="match status" value="1"/>
</dbReference>
<evidence type="ECO:0000313" key="13">
    <source>
        <dbReference type="EMBL" id="BCS94430.1"/>
    </source>
</evidence>
<evidence type="ECO:0000256" key="7">
    <source>
        <dbReference type="ARBA" id="ARBA00022741"/>
    </source>
</evidence>
<keyword evidence="10" id="KW-0812">Transmembrane</keyword>
<evidence type="ECO:0000259" key="11">
    <source>
        <dbReference type="PROSITE" id="PS50109"/>
    </source>
</evidence>
<feature type="domain" description="Histidine kinase" evidence="11">
    <location>
        <begin position="216"/>
        <end position="428"/>
    </location>
</feature>
<dbReference type="PROSITE" id="PS50885">
    <property type="entry name" value="HAMP"/>
    <property type="match status" value="1"/>
</dbReference>
<evidence type="ECO:0000256" key="2">
    <source>
        <dbReference type="ARBA" id="ARBA00004651"/>
    </source>
</evidence>
<dbReference type="Gene3D" id="3.30.565.10">
    <property type="entry name" value="Histidine kinase-like ATPase, C-terminal domain"/>
    <property type="match status" value="1"/>
</dbReference>
<dbReference type="InterPro" id="IPR050980">
    <property type="entry name" value="2C_sensor_his_kinase"/>
</dbReference>
<gene>
    <name evidence="13" type="ORF">DSLASN_00620</name>
</gene>
<evidence type="ECO:0000256" key="3">
    <source>
        <dbReference type="ARBA" id="ARBA00012438"/>
    </source>
</evidence>
<keyword evidence="5" id="KW-0597">Phosphoprotein</keyword>
<evidence type="ECO:0000259" key="12">
    <source>
        <dbReference type="PROSITE" id="PS50885"/>
    </source>
</evidence>
<dbReference type="SUPFAM" id="SSF47384">
    <property type="entry name" value="Homodimeric domain of signal transducing histidine kinase"/>
    <property type="match status" value="1"/>
</dbReference>
<dbReference type="InterPro" id="IPR036097">
    <property type="entry name" value="HisK_dim/P_sf"/>
</dbReference>
<keyword evidence="4" id="KW-1003">Cell membrane</keyword>
<evidence type="ECO:0000256" key="8">
    <source>
        <dbReference type="ARBA" id="ARBA00022777"/>
    </source>
</evidence>
<name>A0ABN6EZE4_9BACT</name>
<keyword evidence="6" id="KW-0808">Transferase</keyword>
<dbReference type="PRINTS" id="PR00344">
    <property type="entry name" value="BCTRLSENSOR"/>
</dbReference>
<keyword evidence="14" id="KW-1185">Reference proteome</keyword>
<dbReference type="SMART" id="SM00304">
    <property type="entry name" value="HAMP"/>
    <property type="match status" value="1"/>
</dbReference>
<dbReference type="SMART" id="SM00388">
    <property type="entry name" value="HisKA"/>
    <property type="match status" value="1"/>
</dbReference>
<dbReference type="InterPro" id="IPR003660">
    <property type="entry name" value="HAMP_dom"/>
</dbReference>
<dbReference type="PANTHER" id="PTHR44936:SF10">
    <property type="entry name" value="SENSOR PROTEIN RSTB"/>
    <property type="match status" value="1"/>
</dbReference>
<evidence type="ECO:0000256" key="10">
    <source>
        <dbReference type="SAM" id="Phobius"/>
    </source>
</evidence>
<keyword evidence="7" id="KW-0547">Nucleotide-binding</keyword>
<dbReference type="Pfam" id="PF00672">
    <property type="entry name" value="HAMP"/>
    <property type="match status" value="1"/>
</dbReference>